<evidence type="ECO:0000313" key="2">
    <source>
        <dbReference type="EMBL" id="MDO6670719.1"/>
    </source>
</evidence>
<dbReference type="EMBL" id="JAUORK010000001">
    <property type="protein sequence ID" value="MDO6670719.1"/>
    <property type="molecule type" value="Genomic_DNA"/>
</dbReference>
<dbReference type="RefSeq" id="WP_248378333.1">
    <property type="nucleotide sequence ID" value="NZ_JAUORK010000001.1"/>
</dbReference>
<protein>
    <recommendedName>
        <fullName evidence="4">Lipoprotein</fullName>
    </recommendedName>
</protein>
<name>A0AAP4WX32_9GAMM</name>
<comment type="caution">
    <text evidence="2">The sequence shown here is derived from an EMBL/GenBank/DDBJ whole genome shotgun (WGS) entry which is preliminary data.</text>
</comment>
<dbReference type="Proteomes" id="UP001170481">
    <property type="component" value="Unassembled WGS sequence"/>
</dbReference>
<dbReference type="AlphaFoldDB" id="A0AAP4WX32"/>
<evidence type="ECO:0008006" key="4">
    <source>
        <dbReference type="Google" id="ProtNLM"/>
    </source>
</evidence>
<keyword evidence="1" id="KW-0732">Signal</keyword>
<accession>A0AAP4WX32</accession>
<gene>
    <name evidence="2" type="ORF">Q4535_01170</name>
</gene>
<organism evidence="2 3">
    <name type="scientific">Cobetia amphilecti</name>
    <dbReference type="NCBI Taxonomy" id="1055104"/>
    <lineage>
        <taxon>Bacteria</taxon>
        <taxon>Pseudomonadati</taxon>
        <taxon>Pseudomonadota</taxon>
        <taxon>Gammaproteobacteria</taxon>
        <taxon>Oceanospirillales</taxon>
        <taxon>Halomonadaceae</taxon>
        <taxon>Cobetia</taxon>
    </lineage>
</organism>
<reference evidence="2" key="1">
    <citation type="submission" date="2023-07" db="EMBL/GenBank/DDBJ databases">
        <title>Genome content predicts the carbon catabolic preferences of heterotrophic bacteria.</title>
        <authorList>
            <person name="Gralka M."/>
        </authorList>
    </citation>
    <scope>NUCLEOTIDE SEQUENCE</scope>
    <source>
        <strain evidence="2">C2R13</strain>
    </source>
</reference>
<sequence length="162" mass="18243">MSRPLARKLRQASGSLAILALLAGCSAHTTISSPSETARINLKDVTRDQSTVQETLPTTSFGNYEFEVVDDNKMPMYGILPLKFNGGYLALDILFFAPAAFFNLREVHPYYEIDHDEGVVRYRDEKGGEWTTYTPTVEEAERARKYFAAHRDDVISQSSTQQ</sequence>
<proteinExistence type="predicted"/>
<dbReference type="PROSITE" id="PS51257">
    <property type="entry name" value="PROKAR_LIPOPROTEIN"/>
    <property type="match status" value="1"/>
</dbReference>
<feature type="signal peptide" evidence="1">
    <location>
        <begin position="1"/>
        <end position="29"/>
    </location>
</feature>
<evidence type="ECO:0000313" key="3">
    <source>
        <dbReference type="Proteomes" id="UP001170481"/>
    </source>
</evidence>
<evidence type="ECO:0000256" key="1">
    <source>
        <dbReference type="SAM" id="SignalP"/>
    </source>
</evidence>
<feature type="chain" id="PRO_5042898212" description="Lipoprotein" evidence="1">
    <location>
        <begin position="30"/>
        <end position="162"/>
    </location>
</feature>